<dbReference type="PANTHER" id="PTHR33116:SF79">
    <property type="entry name" value="REVERSE TRANSCRIPTASE DOMAIN, ZINC FINGER, CCHC-TYPE-RELATED"/>
    <property type="match status" value="1"/>
</dbReference>
<reference evidence="2" key="1">
    <citation type="journal article" date="2022" name="Int. J. Mol. Sci.">
        <title>Draft Genome of Tanacetum Coccineum: Genomic Comparison of Closely Related Tanacetum-Family Plants.</title>
        <authorList>
            <person name="Yamashiro T."/>
            <person name="Shiraishi A."/>
            <person name="Nakayama K."/>
            <person name="Satake H."/>
        </authorList>
    </citation>
    <scope>NUCLEOTIDE SEQUENCE</scope>
</reference>
<keyword evidence="2" id="KW-0695">RNA-directed DNA polymerase</keyword>
<keyword evidence="2" id="KW-0548">Nucleotidyltransferase</keyword>
<dbReference type="Gene3D" id="3.60.10.10">
    <property type="entry name" value="Endonuclease/exonuclease/phosphatase"/>
    <property type="match status" value="1"/>
</dbReference>
<dbReference type="Proteomes" id="UP001151760">
    <property type="component" value="Unassembled WGS sequence"/>
</dbReference>
<protein>
    <submittedName>
        <fullName evidence="2">RNA-directed DNA polymerase, eukaryota</fullName>
    </submittedName>
</protein>
<accession>A0ABQ4X1T3</accession>
<dbReference type="EMBL" id="BQNB010009124">
    <property type="protein sequence ID" value="GJS59077.1"/>
    <property type="molecule type" value="Genomic_DNA"/>
</dbReference>
<organism evidence="2 3">
    <name type="scientific">Tanacetum coccineum</name>
    <dbReference type="NCBI Taxonomy" id="301880"/>
    <lineage>
        <taxon>Eukaryota</taxon>
        <taxon>Viridiplantae</taxon>
        <taxon>Streptophyta</taxon>
        <taxon>Embryophyta</taxon>
        <taxon>Tracheophyta</taxon>
        <taxon>Spermatophyta</taxon>
        <taxon>Magnoliopsida</taxon>
        <taxon>eudicotyledons</taxon>
        <taxon>Gunneridae</taxon>
        <taxon>Pentapetalae</taxon>
        <taxon>asterids</taxon>
        <taxon>campanulids</taxon>
        <taxon>Asterales</taxon>
        <taxon>Asteraceae</taxon>
        <taxon>Asteroideae</taxon>
        <taxon>Anthemideae</taxon>
        <taxon>Anthemidinae</taxon>
        <taxon>Tanacetum</taxon>
    </lineage>
</organism>
<feature type="compositionally biased region" description="Polar residues" evidence="1">
    <location>
        <begin position="875"/>
        <end position="884"/>
    </location>
</feature>
<dbReference type="InterPro" id="IPR036691">
    <property type="entry name" value="Endo/exonu/phosph_ase_sf"/>
</dbReference>
<name>A0ABQ4X1T3_9ASTR</name>
<dbReference type="GO" id="GO:0003964">
    <property type="term" value="F:RNA-directed DNA polymerase activity"/>
    <property type="evidence" value="ECO:0007669"/>
    <property type="project" value="UniProtKB-KW"/>
</dbReference>
<feature type="region of interest" description="Disordered" evidence="1">
    <location>
        <begin position="855"/>
        <end position="884"/>
    </location>
</feature>
<evidence type="ECO:0000256" key="1">
    <source>
        <dbReference type="SAM" id="MobiDB-lite"/>
    </source>
</evidence>
<dbReference type="SUPFAM" id="SSF56219">
    <property type="entry name" value="DNase I-like"/>
    <property type="match status" value="1"/>
</dbReference>
<reference evidence="2" key="2">
    <citation type="submission" date="2022-01" db="EMBL/GenBank/DDBJ databases">
        <authorList>
            <person name="Yamashiro T."/>
            <person name="Shiraishi A."/>
            <person name="Satake H."/>
            <person name="Nakayama K."/>
        </authorList>
    </citation>
    <scope>NUCLEOTIDE SEQUENCE</scope>
</reference>
<feature type="compositionally biased region" description="Basic and acidic residues" evidence="1">
    <location>
        <begin position="860"/>
        <end position="874"/>
    </location>
</feature>
<dbReference type="PANTHER" id="PTHR33116">
    <property type="entry name" value="REVERSE TRANSCRIPTASE ZINC-BINDING DOMAIN-CONTAINING PROTEIN-RELATED-RELATED"/>
    <property type="match status" value="1"/>
</dbReference>
<comment type="caution">
    <text evidence="2">The sequence shown here is derived from an EMBL/GenBank/DDBJ whole genome shotgun (WGS) entry which is preliminary data.</text>
</comment>
<dbReference type="InterPro" id="IPR035979">
    <property type="entry name" value="RBD_domain_sf"/>
</dbReference>
<evidence type="ECO:0000313" key="2">
    <source>
        <dbReference type="EMBL" id="GJS59077.1"/>
    </source>
</evidence>
<keyword evidence="3" id="KW-1185">Reference proteome</keyword>
<dbReference type="SUPFAM" id="SSF54928">
    <property type="entry name" value="RNA-binding domain, RBD"/>
    <property type="match status" value="1"/>
</dbReference>
<evidence type="ECO:0000313" key="3">
    <source>
        <dbReference type="Proteomes" id="UP001151760"/>
    </source>
</evidence>
<gene>
    <name evidence="2" type="ORF">Tco_0653861</name>
</gene>
<proteinExistence type="predicted"/>
<sequence length="1017" mass="115952">MKISKSIFVTNFPEGCSARDLWKVCNDYGMVVDVFIPFKKLKAAFPLWERLKMLLLSLTIILSNEGFHNIKLSYLGGMWILLELDDTQAKEKLLNHTDRFIMGEIVELEDLDSKSLSIFWIHAKELNARVPTFLEDNQEYYSSDDESEENVVADIDGDTENNNLSDVDRVSESIFSDVNNFVHENSCNNKSGFTPVINKGDNIDVANLNAINEQVHCLSSKLKERNMKDSVSSHNSMNTCSLKNNACGSILDVMDELVKIGQTIGLGNKTKKGWIRELCQKHIINFVSIQETKMEFIDLFSIKALWGDLNFDHVVSPSVSFSGGIVCVWDPSMFIKDYVSKYDYFVAIMGTWTSTSTKLLIISIYAPQESTEKRDLWNYLRSLIDIWEGETVIMRYFNEVCLIDLPFEGYTYTWAHKSASKMSKLDRFLISDGLLLLFLHLSALCLDRHLSDHRAILLKESSFDFGPTPFLIFHSWFSMEGFGSFVETTWKSINFIEPNGLIRMKRSCKSLKLPSRFGQKRLEFDLMKQFSLPNTPHFCFDYVFPNRLSTNQVEDLEHIVTYDKVSWLFRIVGLKQGDPISPFLSILIMETLHLSFTSVIKEGLFKGLKINLYKSKLVGVGINLADVDRAATSIGCSTFSTPFKYLSVKVGDNMSRVNSWEDVIFKVSTRLSKWKLKTILIGGRLTLLKSVVSSGPLYHMSIYKVPIGVLNKLESIRRNFFNGVDGSDNKIAWIGWDKIWRFLTQESSWWTCFIKVVHDASGLFSVKSTRHLIDDNLLPKVNVPTRWVKVIPIKLIKLEAKSCVGGSWKILLSTVMVGFCGFCVGVFVIAAAGEEERVKWGVWYGYIKNHKKTVKNGQARTRERKSEQKPEASQEKVNPQSNSVKHGKLRTRWYGPYTVSKVYPYGTVEVLGRNGVRFKVNGHRVKKYHGHEDPEAMRQLSIPARLIFICYAVTMKIHKYGMKITYIWKLYEGSIPINRGLIQAIPTSLPPQPIGEATKASTLRRIPPGVQGRSHFT</sequence>
<keyword evidence="2" id="KW-0808">Transferase</keyword>